<accession>A0A0C2J2Y7</accession>
<name>A0A0C2J2Y7_THEKT</name>
<evidence type="ECO:0000313" key="3">
    <source>
        <dbReference type="Proteomes" id="UP000031668"/>
    </source>
</evidence>
<evidence type="ECO:0000313" key="2">
    <source>
        <dbReference type="EMBL" id="KII72184.1"/>
    </source>
</evidence>
<reference evidence="2 3" key="1">
    <citation type="journal article" date="2014" name="Genome Biol. Evol.">
        <title>The genome of the myxosporean Thelohanellus kitauei shows adaptations to nutrient acquisition within its fish host.</title>
        <authorList>
            <person name="Yang Y."/>
            <person name="Xiong J."/>
            <person name="Zhou Z."/>
            <person name="Huo F."/>
            <person name="Miao W."/>
            <person name="Ran C."/>
            <person name="Liu Y."/>
            <person name="Zhang J."/>
            <person name="Feng J."/>
            <person name="Wang M."/>
            <person name="Wang M."/>
            <person name="Wang L."/>
            <person name="Yao B."/>
        </authorList>
    </citation>
    <scope>NUCLEOTIDE SEQUENCE [LARGE SCALE GENOMIC DNA]</scope>
    <source>
        <strain evidence="2">Wuqing</strain>
    </source>
</reference>
<organism evidence="2 3">
    <name type="scientific">Thelohanellus kitauei</name>
    <name type="common">Myxosporean</name>
    <dbReference type="NCBI Taxonomy" id="669202"/>
    <lineage>
        <taxon>Eukaryota</taxon>
        <taxon>Metazoa</taxon>
        <taxon>Cnidaria</taxon>
        <taxon>Myxozoa</taxon>
        <taxon>Myxosporea</taxon>
        <taxon>Bivalvulida</taxon>
        <taxon>Platysporina</taxon>
        <taxon>Myxobolidae</taxon>
        <taxon>Thelohanellus</taxon>
    </lineage>
</organism>
<protein>
    <submittedName>
        <fullName evidence="2">Uncharacterized protein</fullName>
    </submittedName>
</protein>
<keyword evidence="3" id="KW-1185">Reference proteome</keyword>
<gene>
    <name evidence="2" type="ORF">RF11_12975</name>
</gene>
<dbReference type="Proteomes" id="UP000031668">
    <property type="component" value="Unassembled WGS sequence"/>
</dbReference>
<comment type="caution">
    <text evidence="2">The sequence shown here is derived from an EMBL/GenBank/DDBJ whole genome shotgun (WGS) entry which is preliminary data.</text>
</comment>
<sequence length="212" mass="22889">MKIEICVNPTRDRADRKVVKQRRQRVTLGTLALNPNKKADGWSPVTGIHDRMDLSALEPVKERGYLRHEITTFLEKEEGPTSHTPYQRGAVGVTRLNVVAVDPHSGGSSWVSGLMPANKGLFNVMSASDAGMDDNRTAYSATTSAVSLETGPGDNCLAIKLFMSLINMELLALASDILFSWAKEASKPTLPGLGSRVASGRPSGHKTWSGSK</sequence>
<feature type="region of interest" description="Disordered" evidence="1">
    <location>
        <begin position="189"/>
        <end position="212"/>
    </location>
</feature>
<proteinExistence type="predicted"/>
<evidence type="ECO:0000256" key="1">
    <source>
        <dbReference type="SAM" id="MobiDB-lite"/>
    </source>
</evidence>
<dbReference type="EMBL" id="JWZT01001337">
    <property type="protein sequence ID" value="KII72184.1"/>
    <property type="molecule type" value="Genomic_DNA"/>
</dbReference>
<dbReference type="AlphaFoldDB" id="A0A0C2J2Y7"/>